<sequence>MAAASMQAGMSRPTLLFVHGWAFDASVWAPLRAELQDSPQAVFDAGYFGPAREPAIAGPVIAIGHSLGVLRLLRELPQDCLGLVSINGFARFAAAPDFEAGVAPRVLERMARRLSSDPVAVLSDFRQRCGDGSDFGEPQLAPLARDLQALRDEDRREALAALPVPLLVLAGADDPIVPAPMTQAGFAGSADAAIRQCEGGGHLLPLSHAPWCAAQIRAFMARLAQAL</sequence>
<dbReference type="InterPro" id="IPR000073">
    <property type="entry name" value="AB_hydrolase_1"/>
</dbReference>
<dbReference type="GO" id="GO:0016787">
    <property type="term" value="F:hydrolase activity"/>
    <property type="evidence" value="ECO:0007669"/>
    <property type="project" value="UniProtKB-KW"/>
</dbReference>
<dbReference type="KEGG" id="apes:FOC84_24040"/>
<protein>
    <submittedName>
        <fullName evidence="2">Alpha/beta fold hydrolase</fullName>
    </submittedName>
</protein>
<reference evidence="2 3" key="1">
    <citation type="submission" date="2020-05" db="EMBL/GenBank/DDBJ databases">
        <title>FDA dAtabase for Regulatory Grade micrObial Sequences (FDA-ARGOS): Supporting development and validation of Infectious Disease Dx tests.</title>
        <authorList>
            <person name="Sproer C."/>
            <person name="Gronow S."/>
            <person name="Severitt S."/>
            <person name="Schroder I."/>
            <person name="Tallon L."/>
            <person name="Sadzewicz L."/>
            <person name="Zhao X."/>
            <person name="Vavikolanu K."/>
            <person name="Mehta A."/>
            <person name="Aluvathingal J."/>
            <person name="Nadendla S."/>
            <person name="Myers T."/>
            <person name="Yan Y."/>
            <person name="Sichtig H."/>
        </authorList>
    </citation>
    <scope>NUCLEOTIDE SEQUENCE [LARGE SCALE GENOMIC DNA]</scope>
    <source>
        <strain evidence="2 3">FDAARGOS_790</strain>
    </source>
</reference>
<dbReference type="EMBL" id="CP053985">
    <property type="protein sequence ID" value="QKH37835.1"/>
    <property type="molecule type" value="Genomic_DNA"/>
</dbReference>
<evidence type="ECO:0000313" key="3">
    <source>
        <dbReference type="Proteomes" id="UP000500970"/>
    </source>
</evidence>
<organism evidence="2 3">
    <name type="scientific">Achromobacter pestifer</name>
    <dbReference type="NCBI Taxonomy" id="1353889"/>
    <lineage>
        <taxon>Bacteria</taxon>
        <taxon>Pseudomonadati</taxon>
        <taxon>Pseudomonadota</taxon>
        <taxon>Betaproteobacteria</taxon>
        <taxon>Burkholderiales</taxon>
        <taxon>Alcaligenaceae</taxon>
        <taxon>Achromobacter</taxon>
    </lineage>
</organism>
<dbReference type="Proteomes" id="UP000500970">
    <property type="component" value="Chromosome"/>
</dbReference>
<evidence type="ECO:0000259" key="1">
    <source>
        <dbReference type="Pfam" id="PF12697"/>
    </source>
</evidence>
<dbReference type="Gene3D" id="3.40.50.1820">
    <property type="entry name" value="alpha/beta hydrolase"/>
    <property type="match status" value="1"/>
</dbReference>
<dbReference type="AlphaFoldDB" id="A0A7D4DZL2"/>
<keyword evidence="3" id="KW-1185">Reference proteome</keyword>
<accession>A0A7D4DZL2</accession>
<gene>
    <name evidence="2" type="ORF">FOC84_24040</name>
</gene>
<proteinExistence type="predicted"/>
<dbReference type="SUPFAM" id="SSF53474">
    <property type="entry name" value="alpha/beta-Hydrolases"/>
    <property type="match status" value="1"/>
</dbReference>
<feature type="domain" description="AB hydrolase-1" evidence="1">
    <location>
        <begin position="15"/>
        <end position="214"/>
    </location>
</feature>
<evidence type="ECO:0000313" key="2">
    <source>
        <dbReference type="EMBL" id="QKH37835.1"/>
    </source>
</evidence>
<name>A0A7D4DZL2_9BURK</name>
<dbReference type="Pfam" id="PF12697">
    <property type="entry name" value="Abhydrolase_6"/>
    <property type="match status" value="1"/>
</dbReference>
<keyword evidence="2" id="KW-0378">Hydrolase</keyword>
<dbReference type="InterPro" id="IPR029058">
    <property type="entry name" value="AB_hydrolase_fold"/>
</dbReference>